<evidence type="ECO:0000313" key="2">
    <source>
        <dbReference type="Proteomes" id="UP000050761"/>
    </source>
</evidence>
<dbReference type="AlphaFoldDB" id="A0A183F740"/>
<dbReference type="Proteomes" id="UP000050761">
    <property type="component" value="Unassembled WGS sequence"/>
</dbReference>
<accession>A0A183F740</accession>
<accession>A0A3P7TMI2</accession>
<dbReference type="OrthoDB" id="5841601at2759"/>
<dbReference type="InterPro" id="IPR050951">
    <property type="entry name" value="Retrovirus_Pol_polyprotein"/>
</dbReference>
<dbReference type="InterPro" id="IPR043128">
    <property type="entry name" value="Rev_trsase/Diguanyl_cyclase"/>
</dbReference>
<evidence type="ECO:0000313" key="1">
    <source>
        <dbReference type="EMBL" id="VDO22491.1"/>
    </source>
</evidence>
<gene>
    <name evidence="1" type="ORF">HPBE_LOCUS1983</name>
</gene>
<evidence type="ECO:0000313" key="3">
    <source>
        <dbReference type="WBParaSite" id="HPBE_0000198201-mRNA-1"/>
    </source>
</evidence>
<dbReference type="EMBL" id="UZAH01002582">
    <property type="protein sequence ID" value="VDO22491.1"/>
    <property type="molecule type" value="Genomic_DNA"/>
</dbReference>
<proteinExistence type="predicted"/>
<keyword evidence="2" id="KW-1185">Reference proteome</keyword>
<dbReference type="WBParaSite" id="HPBE_0000198201-mRNA-1">
    <property type="protein sequence ID" value="HPBE_0000198201-mRNA-1"/>
    <property type="gene ID" value="HPBE_0000198201"/>
</dbReference>
<dbReference type="PANTHER" id="PTHR37984">
    <property type="entry name" value="PROTEIN CBG26694"/>
    <property type="match status" value="1"/>
</dbReference>
<organism evidence="2 3">
    <name type="scientific">Heligmosomoides polygyrus</name>
    <name type="common">Parasitic roundworm</name>
    <dbReference type="NCBI Taxonomy" id="6339"/>
    <lineage>
        <taxon>Eukaryota</taxon>
        <taxon>Metazoa</taxon>
        <taxon>Ecdysozoa</taxon>
        <taxon>Nematoda</taxon>
        <taxon>Chromadorea</taxon>
        <taxon>Rhabditida</taxon>
        <taxon>Rhabditina</taxon>
        <taxon>Rhabditomorpha</taxon>
        <taxon>Strongyloidea</taxon>
        <taxon>Heligmosomidae</taxon>
        <taxon>Heligmosomoides</taxon>
    </lineage>
</organism>
<sequence length="92" mass="10405">MQCTKNQVVAIERKRSSCDFSRAVADSNVIDKEGRRPHPDKIQAISEMPPPKDITQLRSLFGMINYYGAFIQGKRQLRALLDALLKKSAPFV</sequence>
<name>A0A183F740_HELPZ</name>
<reference evidence="3" key="2">
    <citation type="submission" date="2019-09" db="UniProtKB">
        <authorList>
            <consortium name="WormBaseParasite"/>
        </authorList>
    </citation>
    <scope>IDENTIFICATION</scope>
</reference>
<protein>
    <submittedName>
        <fullName evidence="3">Reverse transcriptase</fullName>
    </submittedName>
</protein>
<dbReference type="Gene3D" id="3.30.70.270">
    <property type="match status" value="1"/>
</dbReference>
<dbReference type="PANTHER" id="PTHR37984:SF5">
    <property type="entry name" value="PROTEIN NYNRIN-LIKE"/>
    <property type="match status" value="1"/>
</dbReference>
<reference evidence="1 2" key="1">
    <citation type="submission" date="2018-11" db="EMBL/GenBank/DDBJ databases">
        <authorList>
            <consortium name="Pathogen Informatics"/>
        </authorList>
    </citation>
    <scope>NUCLEOTIDE SEQUENCE [LARGE SCALE GENOMIC DNA]</scope>
</reference>
<dbReference type="InterPro" id="IPR043502">
    <property type="entry name" value="DNA/RNA_pol_sf"/>
</dbReference>
<dbReference type="SUPFAM" id="SSF56672">
    <property type="entry name" value="DNA/RNA polymerases"/>
    <property type="match status" value="1"/>
</dbReference>